<dbReference type="EMBL" id="CAVLGL010000091">
    <property type="protein sequence ID" value="CAK1594796.1"/>
    <property type="molecule type" value="Genomic_DNA"/>
</dbReference>
<dbReference type="InterPro" id="IPR013083">
    <property type="entry name" value="Znf_RING/FYVE/PHD"/>
</dbReference>
<feature type="domain" description="PHD-type" evidence="4">
    <location>
        <begin position="10"/>
        <end position="56"/>
    </location>
</feature>
<protein>
    <recommendedName>
        <fullName evidence="8">PHD-type domain-containing protein</fullName>
    </recommendedName>
</protein>
<dbReference type="Pfam" id="PF00628">
    <property type="entry name" value="PHD"/>
    <property type="match status" value="1"/>
</dbReference>
<accession>A0AAV1LMC2</accession>
<evidence type="ECO:0008006" key="8">
    <source>
        <dbReference type="Google" id="ProtNLM"/>
    </source>
</evidence>
<organism evidence="6 7">
    <name type="scientific">Parnassius mnemosyne</name>
    <name type="common">clouded apollo</name>
    <dbReference type="NCBI Taxonomy" id="213953"/>
    <lineage>
        <taxon>Eukaryota</taxon>
        <taxon>Metazoa</taxon>
        <taxon>Ecdysozoa</taxon>
        <taxon>Arthropoda</taxon>
        <taxon>Hexapoda</taxon>
        <taxon>Insecta</taxon>
        <taxon>Pterygota</taxon>
        <taxon>Neoptera</taxon>
        <taxon>Endopterygota</taxon>
        <taxon>Lepidoptera</taxon>
        <taxon>Glossata</taxon>
        <taxon>Ditrysia</taxon>
        <taxon>Papilionoidea</taxon>
        <taxon>Papilionidae</taxon>
        <taxon>Parnassiinae</taxon>
        <taxon>Parnassini</taxon>
        <taxon>Parnassius</taxon>
        <taxon>Driopa</taxon>
    </lineage>
</organism>
<evidence type="ECO:0000256" key="3">
    <source>
        <dbReference type="ARBA" id="ARBA00022833"/>
    </source>
</evidence>
<dbReference type="InterPro" id="IPR057251">
    <property type="entry name" value="FP_C"/>
</dbReference>
<dbReference type="Proteomes" id="UP001314205">
    <property type="component" value="Unassembled WGS sequence"/>
</dbReference>
<dbReference type="InterPro" id="IPR011011">
    <property type="entry name" value="Znf_FYVE_PHD"/>
</dbReference>
<keyword evidence="1" id="KW-0479">Metal-binding</keyword>
<feature type="domain" description="FP protein C-terminal" evidence="5">
    <location>
        <begin position="304"/>
        <end position="356"/>
    </location>
</feature>
<keyword evidence="2" id="KW-0863">Zinc-finger</keyword>
<gene>
    <name evidence="6" type="ORF">PARMNEM_LOCUS14373</name>
</gene>
<evidence type="ECO:0000313" key="7">
    <source>
        <dbReference type="Proteomes" id="UP001314205"/>
    </source>
</evidence>
<sequence length="356" mass="40324">MSSKNNEWGCCGGSNKEDNGYILCNTCRKTFHLACLTSSTVNPQNLIEPSWNCPTCTTPQPKNPNNDETPVRFNPNITIRATKRQALQSPPDNASEYTFKEDMRSVVQEVVRKEIDGLNTNLSNSLQLFSTELRAVMNEMKDIKDSMNFMNSKFEDVLKEQAEVKKTLSDLKVENLTPKNTIKDVCTRLNMLEQNARSNNVEIQCIPEKKNENIVEIITNIGKVINCNISRDNISHCTRIAKLNPGSTRPRSIVAQFNTIQSRNLFMAAAINFNKPKPIHDKLNSSHLGYEGSKTPIFITDHLSPTNRALHIAARSAAKEKGYKYVWIKNGRIYMRKSDKANCITIKDMDTIHKLK</sequence>
<dbReference type="InterPro" id="IPR019787">
    <property type="entry name" value="Znf_PHD-finger"/>
</dbReference>
<keyword evidence="7" id="KW-1185">Reference proteome</keyword>
<dbReference type="SUPFAM" id="SSF57903">
    <property type="entry name" value="FYVE/PHD zinc finger"/>
    <property type="match status" value="1"/>
</dbReference>
<reference evidence="6 7" key="1">
    <citation type="submission" date="2023-11" db="EMBL/GenBank/DDBJ databases">
        <authorList>
            <person name="Hedman E."/>
            <person name="Englund M."/>
            <person name="Stromberg M."/>
            <person name="Nyberg Akerstrom W."/>
            <person name="Nylinder S."/>
            <person name="Jareborg N."/>
            <person name="Kallberg Y."/>
            <person name="Kronander E."/>
        </authorList>
    </citation>
    <scope>NUCLEOTIDE SEQUENCE [LARGE SCALE GENOMIC DNA]</scope>
</reference>
<dbReference type="Pfam" id="PF25298">
    <property type="entry name" value="Baculo_FP_2nd"/>
    <property type="match status" value="1"/>
</dbReference>
<dbReference type="InterPro" id="IPR004244">
    <property type="entry name" value="Transposase_22"/>
</dbReference>
<keyword evidence="3" id="KW-0862">Zinc</keyword>
<dbReference type="GO" id="GO:0008270">
    <property type="term" value="F:zinc ion binding"/>
    <property type="evidence" value="ECO:0007669"/>
    <property type="project" value="UniProtKB-KW"/>
</dbReference>
<dbReference type="PANTHER" id="PTHR11505">
    <property type="entry name" value="L1 TRANSPOSABLE ELEMENT-RELATED"/>
    <property type="match status" value="1"/>
</dbReference>
<name>A0AAV1LMC2_9NEOP</name>
<dbReference type="Gene3D" id="3.30.40.10">
    <property type="entry name" value="Zinc/RING finger domain, C3HC4 (zinc finger)"/>
    <property type="match status" value="1"/>
</dbReference>
<evidence type="ECO:0000259" key="5">
    <source>
        <dbReference type="Pfam" id="PF25298"/>
    </source>
</evidence>
<evidence type="ECO:0000259" key="4">
    <source>
        <dbReference type="Pfam" id="PF00628"/>
    </source>
</evidence>
<evidence type="ECO:0000256" key="1">
    <source>
        <dbReference type="ARBA" id="ARBA00022723"/>
    </source>
</evidence>
<evidence type="ECO:0000313" key="6">
    <source>
        <dbReference type="EMBL" id="CAK1594796.1"/>
    </source>
</evidence>
<proteinExistence type="predicted"/>
<dbReference type="AlphaFoldDB" id="A0AAV1LMC2"/>
<evidence type="ECO:0000256" key="2">
    <source>
        <dbReference type="ARBA" id="ARBA00022771"/>
    </source>
</evidence>
<comment type="caution">
    <text evidence="6">The sequence shown here is derived from an EMBL/GenBank/DDBJ whole genome shotgun (WGS) entry which is preliminary data.</text>
</comment>